<dbReference type="OrthoDB" id="310836at2"/>
<dbReference type="STRING" id="208480.SAMN02910418_00085"/>
<dbReference type="Gene3D" id="3.30.70.1230">
    <property type="entry name" value="Nucleotide cyclase"/>
    <property type="match status" value="1"/>
</dbReference>
<keyword evidence="4" id="KW-1185">Reference proteome</keyword>
<dbReference type="PANTHER" id="PTHR43081:SF1">
    <property type="entry name" value="ADENYLATE CYCLASE, TERMINAL-DIFFERENTIATION SPECIFIC"/>
    <property type="match status" value="1"/>
</dbReference>
<feature type="domain" description="Guanylate cyclase" evidence="2">
    <location>
        <begin position="179"/>
        <end position="288"/>
    </location>
</feature>
<dbReference type="GO" id="GO:0004016">
    <property type="term" value="F:adenylate cyclase activity"/>
    <property type="evidence" value="ECO:0007669"/>
    <property type="project" value="UniProtKB-ARBA"/>
</dbReference>
<comment type="caution">
    <text evidence="3">The sequence shown here is derived from an EMBL/GenBank/DDBJ whole genome shotgun (WGS) entry which is preliminary data.</text>
</comment>
<evidence type="ECO:0000259" key="2">
    <source>
        <dbReference type="PROSITE" id="PS50125"/>
    </source>
</evidence>
<dbReference type="EMBL" id="MQVR01000030">
    <property type="protein sequence ID" value="OKL54016.1"/>
    <property type="molecule type" value="Genomic_DNA"/>
</dbReference>
<dbReference type="SUPFAM" id="SSF55073">
    <property type="entry name" value="Nucleotide cyclase"/>
    <property type="match status" value="1"/>
</dbReference>
<reference evidence="4" key="1">
    <citation type="submission" date="2016-12" db="EMBL/GenBank/DDBJ databases">
        <authorList>
            <person name="Meng X."/>
        </authorList>
    </citation>
    <scope>NUCLEOTIDE SEQUENCE [LARGE SCALE GENOMIC DNA]</scope>
    <source>
        <strain evidence="4">DSM 19116</strain>
    </source>
</reference>
<evidence type="ECO:0000313" key="4">
    <source>
        <dbReference type="Proteomes" id="UP000185628"/>
    </source>
</evidence>
<sequence>MTDPVEPSAPDTVGFHVNRLIGGPPQLTIREVAELAGVGVPFVRTFWRAMGFANVADDEVVFTPFDAEAIMGWKKLLRSSRVDERTAVSLLRAESHITDRLVLWQVEALIDDVARRKNLDDTSARLVVLDSISDDYELLTDQLAYAWRRQLAALARRIDVEVSRRGADDDATELPLLRSLGFVDMVAYTRRSRELDVTQLTELVQGFEFTARDVITSLGGRVVKTIGDAVLYIADDLETGAEIVLGLIEALKADPRLLPVRASLVQGRVVSHSGDIFGPVVNVASRLADIAHPGTVLMDESTAAILQASPTGHQYDLSPRPVVEVQGLGEIRPIELRKKPEFEADD</sequence>
<name>A0A1Q5Q2J3_9ACTO</name>
<evidence type="ECO:0000256" key="1">
    <source>
        <dbReference type="ARBA" id="ARBA00005381"/>
    </source>
</evidence>
<evidence type="ECO:0000313" key="3">
    <source>
        <dbReference type="EMBL" id="OKL54016.1"/>
    </source>
</evidence>
<dbReference type="InterPro" id="IPR029787">
    <property type="entry name" value="Nucleotide_cyclase"/>
</dbReference>
<dbReference type="PANTHER" id="PTHR43081">
    <property type="entry name" value="ADENYLATE CYCLASE, TERMINAL-DIFFERENTIATION SPECIFIC-RELATED"/>
    <property type="match status" value="1"/>
</dbReference>
<dbReference type="PROSITE" id="PS50125">
    <property type="entry name" value="GUANYLATE_CYCLASE_2"/>
    <property type="match status" value="1"/>
</dbReference>
<dbReference type="GO" id="GO:0035556">
    <property type="term" value="P:intracellular signal transduction"/>
    <property type="evidence" value="ECO:0007669"/>
    <property type="project" value="InterPro"/>
</dbReference>
<comment type="similarity">
    <text evidence="1">Belongs to the adenylyl cyclase class-3 family.</text>
</comment>
<organism evidence="3 4">
    <name type="scientific">Bowdeniella nasicola</name>
    <dbReference type="NCBI Taxonomy" id="208480"/>
    <lineage>
        <taxon>Bacteria</taxon>
        <taxon>Bacillati</taxon>
        <taxon>Actinomycetota</taxon>
        <taxon>Actinomycetes</taxon>
        <taxon>Actinomycetales</taxon>
        <taxon>Actinomycetaceae</taxon>
        <taxon>Bowdeniella</taxon>
    </lineage>
</organism>
<dbReference type="InterPro" id="IPR001054">
    <property type="entry name" value="A/G_cyclase"/>
</dbReference>
<dbReference type="AlphaFoldDB" id="A0A1Q5Q2J3"/>
<dbReference type="InterPro" id="IPR050697">
    <property type="entry name" value="Adenylyl/Guanylyl_Cyclase_3/4"/>
</dbReference>
<dbReference type="Proteomes" id="UP000185628">
    <property type="component" value="Unassembled WGS sequence"/>
</dbReference>
<dbReference type="CDD" id="cd07302">
    <property type="entry name" value="CHD"/>
    <property type="match status" value="1"/>
</dbReference>
<gene>
    <name evidence="3" type="ORF">BSZ39_06315</name>
</gene>
<accession>A0A1Q5Q2J3</accession>
<protein>
    <recommendedName>
        <fullName evidence="2">Guanylate cyclase domain-containing protein</fullName>
    </recommendedName>
</protein>
<proteinExistence type="inferred from homology"/>
<dbReference type="Pfam" id="PF00211">
    <property type="entry name" value="Guanylate_cyc"/>
    <property type="match status" value="1"/>
</dbReference>
<dbReference type="RefSeq" id="WP_073716528.1">
    <property type="nucleotide sequence ID" value="NZ_MQVR01000030.1"/>
</dbReference>
<dbReference type="GO" id="GO:0009190">
    <property type="term" value="P:cyclic nucleotide biosynthetic process"/>
    <property type="evidence" value="ECO:0007669"/>
    <property type="project" value="InterPro"/>
</dbReference>